<evidence type="ECO:0000313" key="4">
    <source>
        <dbReference type="Proteomes" id="UP000780875"/>
    </source>
</evidence>
<keyword evidence="4" id="KW-1185">Reference proteome</keyword>
<evidence type="ECO:0000313" key="3">
    <source>
        <dbReference type="EMBL" id="MBZ5739432.1"/>
    </source>
</evidence>
<protein>
    <recommendedName>
        <fullName evidence="5">DUF948 domain-containing protein</fullName>
    </recommendedName>
</protein>
<keyword evidence="2" id="KW-0472">Membrane</keyword>
<gene>
    <name evidence="3" type="ORF">K8U61_14765</name>
</gene>
<comment type="caution">
    <text evidence="3">The sequence shown here is derived from an EMBL/GenBank/DDBJ whole genome shotgun (WGS) entry which is preliminary data.</text>
</comment>
<accession>A0ABS7UEY4</accession>
<dbReference type="EMBL" id="JAIQZJ010000008">
    <property type="protein sequence ID" value="MBZ5739432.1"/>
    <property type="molecule type" value="Genomic_DNA"/>
</dbReference>
<evidence type="ECO:0000256" key="2">
    <source>
        <dbReference type="SAM" id="Phobius"/>
    </source>
</evidence>
<dbReference type="RefSeq" id="WP_224123800.1">
    <property type="nucleotide sequence ID" value="NZ_JAIQZJ010000008.1"/>
</dbReference>
<organism evidence="3 4">
    <name type="scientific">Nocardioides mangrovi</name>
    <dbReference type="NCBI Taxonomy" id="2874580"/>
    <lineage>
        <taxon>Bacteria</taxon>
        <taxon>Bacillati</taxon>
        <taxon>Actinomycetota</taxon>
        <taxon>Actinomycetes</taxon>
        <taxon>Propionibacteriales</taxon>
        <taxon>Nocardioidaceae</taxon>
        <taxon>Nocardioides</taxon>
    </lineage>
</organism>
<feature type="region of interest" description="Disordered" evidence="1">
    <location>
        <begin position="88"/>
        <end position="121"/>
    </location>
</feature>
<feature type="transmembrane region" description="Helical" evidence="2">
    <location>
        <begin position="6"/>
        <end position="25"/>
    </location>
</feature>
<evidence type="ECO:0000256" key="1">
    <source>
        <dbReference type="SAM" id="MobiDB-lite"/>
    </source>
</evidence>
<proteinExistence type="predicted"/>
<name>A0ABS7UEY4_9ACTN</name>
<dbReference type="Proteomes" id="UP000780875">
    <property type="component" value="Unassembled WGS sequence"/>
</dbReference>
<sequence>MTTLVVFTVVDVLLLVAGLAFYLYVVGTQLTRIAADLEECSEIVRRILANAEPIMPGLEQINRTGGVVAGALPLLYGMAEGIVAGATYAPEPAGTPRPPAAPASGRRRSRLHETVGYEPVP</sequence>
<reference evidence="3 4" key="1">
    <citation type="submission" date="2021-09" db="EMBL/GenBank/DDBJ databases">
        <title>Whole genome sequence of Nocardioides sp. GBK3QG-3.</title>
        <authorList>
            <person name="Tuo L."/>
        </authorList>
    </citation>
    <scope>NUCLEOTIDE SEQUENCE [LARGE SCALE GENOMIC DNA]</scope>
    <source>
        <strain evidence="3 4">GBK3QG-3</strain>
    </source>
</reference>
<keyword evidence="2" id="KW-0812">Transmembrane</keyword>
<keyword evidence="2" id="KW-1133">Transmembrane helix</keyword>
<evidence type="ECO:0008006" key="5">
    <source>
        <dbReference type="Google" id="ProtNLM"/>
    </source>
</evidence>